<feature type="domain" description="STAS" evidence="6">
    <location>
        <begin position="442"/>
        <end position="541"/>
    </location>
</feature>
<feature type="transmembrane region" description="Helical" evidence="5">
    <location>
        <begin position="204"/>
        <end position="224"/>
    </location>
</feature>
<gene>
    <name evidence="7" type="ORF">FB566_0780</name>
</gene>
<keyword evidence="8" id="KW-1185">Reference proteome</keyword>
<dbReference type="InterPro" id="IPR011547">
    <property type="entry name" value="SLC26A/SulP_dom"/>
</dbReference>
<evidence type="ECO:0000256" key="2">
    <source>
        <dbReference type="ARBA" id="ARBA00022692"/>
    </source>
</evidence>
<comment type="caution">
    <text evidence="7">The sequence shown here is derived from an EMBL/GenBank/DDBJ whole genome shotgun (WGS) entry which is preliminary data.</text>
</comment>
<feature type="transmembrane region" description="Helical" evidence="5">
    <location>
        <begin position="348"/>
        <end position="367"/>
    </location>
</feature>
<feature type="transmembrane region" description="Helical" evidence="5">
    <location>
        <begin position="379"/>
        <end position="410"/>
    </location>
</feature>
<reference evidence="7 8" key="1">
    <citation type="submission" date="2019-06" db="EMBL/GenBank/DDBJ databases">
        <title>Sequencing the genomes of 1000 actinobacteria strains.</title>
        <authorList>
            <person name="Klenk H.-P."/>
        </authorList>
    </citation>
    <scope>NUCLEOTIDE SEQUENCE [LARGE SCALE GENOMIC DNA]</scope>
    <source>
        <strain evidence="7 8">DSM 45928</strain>
    </source>
</reference>
<evidence type="ECO:0000256" key="5">
    <source>
        <dbReference type="SAM" id="Phobius"/>
    </source>
</evidence>
<evidence type="ECO:0000256" key="3">
    <source>
        <dbReference type="ARBA" id="ARBA00022989"/>
    </source>
</evidence>
<feature type="transmembrane region" description="Helical" evidence="5">
    <location>
        <begin position="171"/>
        <end position="192"/>
    </location>
</feature>
<dbReference type="Proteomes" id="UP000317043">
    <property type="component" value="Unassembled WGS sequence"/>
</dbReference>
<feature type="transmembrane region" description="Helical" evidence="5">
    <location>
        <begin position="28"/>
        <end position="48"/>
    </location>
</feature>
<comment type="subcellular location">
    <subcellularLocation>
        <location evidence="1">Membrane</location>
        <topology evidence="1">Multi-pass membrane protein</topology>
    </subcellularLocation>
</comment>
<sequence length="551" mass="57317">MTARTRFRELLPNRRDFADVRSSTRPDLLAGLTVAIVALPLALGFGAAAGIDPAAGLVTAIIAGLLCALMGGSRLQVSGPTGAITVILIPIVAVHGTGGVFMVGLLAGAFLVAMALLRLGRFVRFVPAPVIEGFTIGIALVIFLQQVPSALGTSSDAHHVLPGAVEALDRFVGRPAWIDLVMAIGVATIMLVGGRWKPAIPFSLLAVAAATVVEVLAGVDVALIGELPPTLPPPSVEFFDPGLVLALAPPALAIAMLVSLESLLGATVADRLAPGAHRHHPNRELLGQGLANLVVPLFGGMPASGAVTRTVVNARSGARTRMAAAWHALLLAGFMLVAAPLVSQVPLAALAGVLMATTIKMVNLRTLKNFARVARSDGAVLLSTAVATVALDLILGVLIGLALAGIIAVAKLAASLRLHVEAPRSNDHHDERAGRLAEHIQVFHLHGPLFFAAGNETLMRSCEGTTVSIVVLHLRNVTTIDATGALVLCDFVDELRRRGIEVYMSGVRTDQHDTLTVLGVLDRVCTGDHLHGEAEEAVDAARRQLRDAGVL</sequence>
<dbReference type="InterPro" id="IPR001902">
    <property type="entry name" value="SLC26A/SulP_fam"/>
</dbReference>
<evidence type="ECO:0000259" key="6">
    <source>
        <dbReference type="PROSITE" id="PS50801"/>
    </source>
</evidence>
<accession>A0A543ARS8</accession>
<dbReference type="RefSeq" id="WP_142035020.1">
    <property type="nucleotide sequence ID" value="NZ_JBHTGS010000001.1"/>
</dbReference>
<dbReference type="InterPro" id="IPR036513">
    <property type="entry name" value="STAS_dom_sf"/>
</dbReference>
<dbReference type="GO" id="GO:0055085">
    <property type="term" value="P:transmembrane transport"/>
    <property type="evidence" value="ECO:0007669"/>
    <property type="project" value="InterPro"/>
</dbReference>
<feature type="transmembrane region" description="Helical" evidence="5">
    <location>
        <begin position="54"/>
        <end position="70"/>
    </location>
</feature>
<evidence type="ECO:0000313" key="8">
    <source>
        <dbReference type="Proteomes" id="UP000317043"/>
    </source>
</evidence>
<dbReference type="SUPFAM" id="SSF52091">
    <property type="entry name" value="SpoIIaa-like"/>
    <property type="match status" value="1"/>
</dbReference>
<dbReference type="InParanoid" id="A0A543ARS8"/>
<feature type="transmembrane region" description="Helical" evidence="5">
    <location>
        <begin position="131"/>
        <end position="151"/>
    </location>
</feature>
<dbReference type="OrthoDB" id="9771198at2"/>
<feature type="transmembrane region" description="Helical" evidence="5">
    <location>
        <begin position="244"/>
        <end position="269"/>
    </location>
</feature>
<keyword evidence="3 5" id="KW-1133">Transmembrane helix</keyword>
<dbReference type="CDD" id="cd07042">
    <property type="entry name" value="STAS_SulP_like_sulfate_transporter"/>
    <property type="match status" value="1"/>
</dbReference>
<feature type="transmembrane region" description="Helical" evidence="5">
    <location>
        <begin position="100"/>
        <end position="119"/>
    </location>
</feature>
<dbReference type="Pfam" id="PF01740">
    <property type="entry name" value="STAS"/>
    <property type="match status" value="1"/>
</dbReference>
<evidence type="ECO:0000313" key="7">
    <source>
        <dbReference type="EMBL" id="TQL75283.1"/>
    </source>
</evidence>
<dbReference type="Gene3D" id="3.30.750.24">
    <property type="entry name" value="STAS domain"/>
    <property type="match status" value="1"/>
</dbReference>
<proteinExistence type="predicted"/>
<dbReference type="Pfam" id="PF00916">
    <property type="entry name" value="Sulfate_transp"/>
    <property type="match status" value="1"/>
</dbReference>
<dbReference type="AlphaFoldDB" id="A0A543ARS8"/>
<dbReference type="EMBL" id="VFOW01000001">
    <property type="protein sequence ID" value="TQL75283.1"/>
    <property type="molecule type" value="Genomic_DNA"/>
</dbReference>
<evidence type="ECO:0000256" key="1">
    <source>
        <dbReference type="ARBA" id="ARBA00004141"/>
    </source>
</evidence>
<feature type="transmembrane region" description="Helical" evidence="5">
    <location>
        <begin position="323"/>
        <end position="342"/>
    </location>
</feature>
<dbReference type="PANTHER" id="PTHR11814">
    <property type="entry name" value="SULFATE TRANSPORTER"/>
    <property type="match status" value="1"/>
</dbReference>
<dbReference type="GO" id="GO:0016020">
    <property type="term" value="C:membrane"/>
    <property type="evidence" value="ECO:0007669"/>
    <property type="project" value="UniProtKB-SubCell"/>
</dbReference>
<dbReference type="PROSITE" id="PS50801">
    <property type="entry name" value="STAS"/>
    <property type="match status" value="1"/>
</dbReference>
<evidence type="ECO:0000256" key="4">
    <source>
        <dbReference type="ARBA" id="ARBA00023136"/>
    </source>
</evidence>
<dbReference type="FunCoup" id="A0A543ARS8">
    <property type="interactions" value="7"/>
</dbReference>
<keyword evidence="2 5" id="KW-0812">Transmembrane</keyword>
<dbReference type="InterPro" id="IPR002645">
    <property type="entry name" value="STAS_dom"/>
</dbReference>
<protein>
    <submittedName>
        <fullName evidence="7">SulP family sulfate permease</fullName>
    </submittedName>
</protein>
<keyword evidence="4 5" id="KW-0472">Membrane</keyword>
<name>A0A543ARS8_9ACTN</name>
<organism evidence="7 8">
    <name type="scientific">Stackebrandtia endophytica</name>
    <dbReference type="NCBI Taxonomy" id="1496996"/>
    <lineage>
        <taxon>Bacteria</taxon>
        <taxon>Bacillati</taxon>
        <taxon>Actinomycetota</taxon>
        <taxon>Actinomycetes</taxon>
        <taxon>Glycomycetales</taxon>
        <taxon>Glycomycetaceae</taxon>
        <taxon>Stackebrandtia</taxon>
    </lineage>
</organism>
<feature type="transmembrane region" description="Helical" evidence="5">
    <location>
        <begin position="77"/>
        <end position="94"/>
    </location>
</feature>